<sequence>MILAAFRNASLPLMLLYSPAYRSVFLATSRMRINYRLQCDSAGGWIQSLSSCCRISEKFSFGIGIHQFRGKVRIP</sequence>
<dbReference type="EMBL" id="JARK01001704">
    <property type="protein sequence ID" value="EYB82019.1"/>
    <property type="molecule type" value="Genomic_DNA"/>
</dbReference>
<protein>
    <submittedName>
        <fullName evidence="1">Uncharacterized protein</fullName>
    </submittedName>
</protein>
<evidence type="ECO:0000313" key="1">
    <source>
        <dbReference type="EMBL" id="EYB82019.1"/>
    </source>
</evidence>
<accession>A0A016RVN4</accession>
<dbReference type="AlphaFoldDB" id="A0A016RVN4"/>
<dbReference type="Proteomes" id="UP000024635">
    <property type="component" value="Unassembled WGS sequence"/>
</dbReference>
<organism evidence="1 2">
    <name type="scientific">Ancylostoma ceylanicum</name>
    <dbReference type="NCBI Taxonomy" id="53326"/>
    <lineage>
        <taxon>Eukaryota</taxon>
        <taxon>Metazoa</taxon>
        <taxon>Ecdysozoa</taxon>
        <taxon>Nematoda</taxon>
        <taxon>Chromadorea</taxon>
        <taxon>Rhabditida</taxon>
        <taxon>Rhabditina</taxon>
        <taxon>Rhabditomorpha</taxon>
        <taxon>Strongyloidea</taxon>
        <taxon>Ancylostomatidae</taxon>
        <taxon>Ancylostomatinae</taxon>
        <taxon>Ancylostoma</taxon>
    </lineage>
</organism>
<proteinExistence type="predicted"/>
<keyword evidence="2" id="KW-1185">Reference proteome</keyword>
<reference evidence="2" key="1">
    <citation type="journal article" date="2015" name="Nat. Genet.">
        <title>The genome and transcriptome of the zoonotic hookworm Ancylostoma ceylanicum identify infection-specific gene families.</title>
        <authorList>
            <person name="Schwarz E.M."/>
            <person name="Hu Y."/>
            <person name="Antoshechkin I."/>
            <person name="Miller M.M."/>
            <person name="Sternberg P.W."/>
            <person name="Aroian R.V."/>
        </authorList>
    </citation>
    <scope>NUCLEOTIDE SEQUENCE</scope>
    <source>
        <strain evidence="2">HY135</strain>
    </source>
</reference>
<evidence type="ECO:0000313" key="2">
    <source>
        <dbReference type="Proteomes" id="UP000024635"/>
    </source>
</evidence>
<name>A0A016RVN4_9BILA</name>
<gene>
    <name evidence="1" type="primary">Acey_s0368.g47</name>
    <name evidence="1" type="ORF">Y032_0368g47</name>
</gene>
<comment type="caution">
    <text evidence="1">The sequence shown here is derived from an EMBL/GenBank/DDBJ whole genome shotgun (WGS) entry which is preliminary data.</text>
</comment>